<sequence>MTCFGVVILLICCINKKNQEKMNELDLKYNQLLLEVADFKNELISSDIFETMKDKFIN</sequence>
<dbReference type="Proteomes" id="UP000012317">
    <property type="component" value="Unassembled WGS sequence"/>
</dbReference>
<feature type="coiled-coil region" evidence="1">
    <location>
        <begin position="15"/>
        <end position="42"/>
    </location>
</feature>
<gene>
    <name evidence="2" type="ORF">pgond44_13983</name>
</gene>
<evidence type="ECO:0000313" key="2">
    <source>
        <dbReference type="EMBL" id="EMY80019.1"/>
    </source>
</evidence>
<protein>
    <submittedName>
        <fullName evidence="2">Uncharacterized protein</fullName>
    </submittedName>
</protein>
<dbReference type="STRING" id="1189619.pgond44_13983"/>
<keyword evidence="1" id="KW-0175">Coiled coil</keyword>
<reference evidence="2 3" key="1">
    <citation type="journal article" date="2014" name="Genome Biol. Evol.">
        <title>Extensive gene acquisition in the extremely psychrophilic bacterial species Psychroflexus torquis and the link to sea-ice ecosystem specialism.</title>
        <authorList>
            <person name="Feng S."/>
            <person name="Powell S.M."/>
            <person name="Wilson R."/>
            <person name="Bowman J.P."/>
        </authorList>
    </citation>
    <scope>NUCLEOTIDE SEQUENCE [LARGE SCALE GENOMIC DNA]</scope>
    <source>
        <strain evidence="2 3">ACAM 44</strain>
    </source>
</reference>
<dbReference type="EMBL" id="APLF01000021">
    <property type="protein sequence ID" value="EMY80019.1"/>
    <property type="molecule type" value="Genomic_DNA"/>
</dbReference>
<evidence type="ECO:0000256" key="1">
    <source>
        <dbReference type="SAM" id="Coils"/>
    </source>
</evidence>
<organism evidence="2 3">
    <name type="scientific">Psychroflexus gondwanensis ACAM 44</name>
    <dbReference type="NCBI Taxonomy" id="1189619"/>
    <lineage>
        <taxon>Bacteria</taxon>
        <taxon>Pseudomonadati</taxon>
        <taxon>Bacteroidota</taxon>
        <taxon>Flavobacteriia</taxon>
        <taxon>Flavobacteriales</taxon>
        <taxon>Flavobacteriaceae</taxon>
        <taxon>Psychroflexus</taxon>
    </lineage>
</organism>
<evidence type="ECO:0000313" key="3">
    <source>
        <dbReference type="Proteomes" id="UP000012317"/>
    </source>
</evidence>
<comment type="caution">
    <text evidence="2">The sequence shown here is derived from an EMBL/GenBank/DDBJ whole genome shotgun (WGS) entry which is preliminary data.</text>
</comment>
<accession>N1WSD3</accession>
<dbReference type="AlphaFoldDB" id="N1WSD3"/>
<keyword evidence="3" id="KW-1185">Reference proteome</keyword>
<name>N1WSD3_9FLAO</name>
<dbReference type="eggNOG" id="ENOG5032AJI">
    <property type="taxonomic scope" value="Bacteria"/>
</dbReference>
<proteinExistence type="predicted"/>